<dbReference type="SMART" id="SM00382">
    <property type="entry name" value="AAA"/>
    <property type="match status" value="1"/>
</dbReference>
<dbReference type="InParanoid" id="A0A5R8QGK5"/>
<keyword evidence="6" id="KW-1185">Reference proteome</keyword>
<dbReference type="GO" id="GO:0005304">
    <property type="term" value="F:L-valine transmembrane transporter activity"/>
    <property type="evidence" value="ECO:0007669"/>
    <property type="project" value="TreeGrafter"/>
</dbReference>
<keyword evidence="2" id="KW-0547">Nucleotide-binding</keyword>
<dbReference type="EMBL" id="VBWP01000001">
    <property type="protein sequence ID" value="TLG77145.1"/>
    <property type="molecule type" value="Genomic_DNA"/>
</dbReference>
<dbReference type="RefSeq" id="WP_138189754.1">
    <property type="nucleotide sequence ID" value="NZ_VBWP01000001.1"/>
</dbReference>
<dbReference type="InterPro" id="IPR027417">
    <property type="entry name" value="P-loop_NTPase"/>
</dbReference>
<dbReference type="GO" id="GO:0015188">
    <property type="term" value="F:L-isoleucine transmembrane transporter activity"/>
    <property type="evidence" value="ECO:0007669"/>
    <property type="project" value="TreeGrafter"/>
</dbReference>
<dbReference type="InterPro" id="IPR051120">
    <property type="entry name" value="ABC_AA/LPS_Transport"/>
</dbReference>
<dbReference type="Proteomes" id="UP000306912">
    <property type="component" value="Unassembled WGS sequence"/>
</dbReference>
<dbReference type="GO" id="GO:1903806">
    <property type="term" value="P:L-isoleucine import across plasma membrane"/>
    <property type="evidence" value="ECO:0007669"/>
    <property type="project" value="TreeGrafter"/>
</dbReference>
<name>A0A5R8QGK5_9FIRM</name>
<dbReference type="InterPro" id="IPR003593">
    <property type="entry name" value="AAA+_ATPase"/>
</dbReference>
<gene>
    <name evidence="5" type="ORF">FEZ08_00575</name>
</gene>
<sequence length="258" mass="28883">MSVLKVEELSKQFGGLIAVDNVSMHIESGELIGLIGPNGAGKTTLFNLLTGVYEPSAGDICFMVDEREKRLNGLKPFKITDCGIARTFQNIRLFSQMSVMENVLIAMHPHSGEGVFSSILRLPQFYRKEEKLREESLRLLDLFQLADKADQLAGSLAYGEQRCLEIVRALATKPKLLFLDEPAAGMNPKETNQLTQQISKIRSEFGISIILIEHDMSLVMEVCDRIYVLDYGKLIAEGEPEEIRTNPIVIKAYLGEEF</sequence>
<dbReference type="PROSITE" id="PS50893">
    <property type="entry name" value="ABC_TRANSPORTER_2"/>
    <property type="match status" value="1"/>
</dbReference>
<dbReference type="GO" id="GO:0005886">
    <property type="term" value="C:plasma membrane"/>
    <property type="evidence" value="ECO:0007669"/>
    <property type="project" value="TreeGrafter"/>
</dbReference>
<dbReference type="InterPro" id="IPR003439">
    <property type="entry name" value="ABC_transporter-like_ATP-bd"/>
</dbReference>
<dbReference type="AlphaFoldDB" id="A0A5R8QGK5"/>
<evidence type="ECO:0000256" key="2">
    <source>
        <dbReference type="ARBA" id="ARBA00022741"/>
    </source>
</evidence>
<dbReference type="GO" id="GO:0042941">
    <property type="term" value="P:D-alanine transmembrane transport"/>
    <property type="evidence" value="ECO:0007669"/>
    <property type="project" value="TreeGrafter"/>
</dbReference>
<keyword evidence="3 5" id="KW-0067">ATP-binding</keyword>
<feature type="domain" description="ABC transporter" evidence="4">
    <location>
        <begin position="4"/>
        <end position="256"/>
    </location>
</feature>
<evidence type="ECO:0000313" key="6">
    <source>
        <dbReference type="Proteomes" id="UP000306912"/>
    </source>
</evidence>
<dbReference type="Pfam" id="PF12399">
    <property type="entry name" value="BCA_ABC_TP_C"/>
    <property type="match status" value="1"/>
</dbReference>
<evidence type="ECO:0000259" key="4">
    <source>
        <dbReference type="PROSITE" id="PS50893"/>
    </source>
</evidence>
<evidence type="ECO:0000256" key="1">
    <source>
        <dbReference type="ARBA" id="ARBA00022448"/>
    </source>
</evidence>
<keyword evidence="1" id="KW-0813">Transport</keyword>
<protein>
    <submittedName>
        <fullName evidence="5">ABC transporter ATP-binding protein</fullName>
    </submittedName>
</protein>
<accession>A0A5R8QGK5</accession>
<dbReference type="GO" id="GO:0015808">
    <property type="term" value="P:L-alanine transport"/>
    <property type="evidence" value="ECO:0007669"/>
    <property type="project" value="TreeGrafter"/>
</dbReference>
<dbReference type="GO" id="GO:0005524">
    <property type="term" value="F:ATP binding"/>
    <property type="evidence" value="ECO:0007669"/>
    <property type="project" value="UniProtKB-KW"/>
</dbReference>
<dbReference type="SUPFAM" id="SSF52540">
    <property type="entry name" value="P-loop containing nucleoside triphosphate hydrolases"/>
    <property type="match status" value="1"/>
</dbReference>
<dbReference type="InterPro" id="IPR017871">
    <property type="entry name" value="ABC_transporter-like_CS"/>
</dbReference>
<reference evidence="5 6" key="1">
    <citation type="submission" date="2019-05" db="EMBL/GenBank/DDBJ databases">
        <title>Culicoidintestinum kansasii gen. nov., sp. nov. from the gastrointestinal tract of the biting midge, Culicoides sonorensis.</title>
        <authorList>
            <person name="Neupane S."/>
            <person name="Ghosh A."/>
            <person name="Gunther S."/>
            <person name="Martin K."/>
            <person name="Zurek L."/>
        </authorList>
    </citation>
    <scope>NUCLEOTIDE SEQUENCE [LARGE SCALE GENOMIC DNA]</scope>
    <source>
        <strain evidence="5 6">CS-1</strain>
    </source>
</reference>
<dbReference type="GO" id="GO:1903805">
    <property type="term" value="P:L-valine import across plasma membrane"/>
    <property type="evidence" value="ECO:0007669"/>
    <property type="project" value="TreeGrafter"/>
</dbReference>
<dbReference type="Pfam" id="PF00005">
    <property type="entry name" value="ABC_tran"/>
    <property type="match status" value="1"/>
</dbReference>
<dbReference type="GO" id="GO:0016887">
    <property type="term" value="F:ATP hydrolysis activity"/>
    <property type="evidence" value="ECO:0007669"/>
    <property type="project" value="InterPro"/>
</dbReference>
<dbReference type="Gene3D" id="3.40.50.300">
    <property type="entry name" value="P-loop containing nucleotide triphosphate hydrolases"/>
    <property type="match status" value="1"/>
</dbReference>
<dbReference type="OrthoDB" id="9805514at2"/>
<dbReference type="PROSITE" id="PS00211">
    <property type="entry name" value="ABC_TRANSPORTER_1"/>
    <property type="match status" value="1"/>
</dbReference>
<dbReference type="PANTHER" id="PTHR45772">
    <property type="entry name" value="CONSERVED COMPONENT OF ABC TRANSPORTER FOR NATURAL AMINO ACIDS-RELATED"/>
    <property type="match status" value="1"/>
</dbReference>
<dbReference type="FunFam" id="3.40.50.300:FF:000421">
    <property type="entry name" value="Branched-chain amino acid ABC transporter ATP-binding protein"/>
    <property type="match status" value="1"/>
</dbReference>
<organism evidence="5 6">
    <name type="scientific">Culicoidibacter larvae</name>
    <dbReference type="NCBI Taxonomy" id="2579976"/>
    <lineage>
        <taxon>Bacteria</taxon>
        <taxon>Bacillati</taxon>
        <taxon>Bacillota</taxon>
        <taxon>Culicoidibacteria</taxon>
        <taxon>Culicoidibacterales</taxon>
        <taxon>Culicoidibacteraceae</taxon>
        <taxon>Culicoidibacter</taxon>
    </lineage>
</organism>
<dbReference type="GO" id="GO:0015192">
    <property type="term" value="F:L-phenylalanine transmembrane transporter activity"/>
    <property type="evidence" value="ECO:0007669"/>
    <property type="project" value="TreeGrafter"/>
</dbReference>
<evidence type="ECO:0000256" key="3">
    <source>
        <dbReference type="ARBA" id="ARBA00022840"/>
    </source>
</evidence>
<dbReference type="PANTHER" id="PTHR45772:SF7">
    <property type="entry name" value="AMINO ACID ABC TRANSPORTER ATP-BINDING PROTEIN"/>
    <property type="match status" value="1"/>
</dbReference>
<proteinExistence type="predicted"/>
<dbReference type="InterPro" id="IPR032823">
    <property type="entry name" value="BCA_ABC_TP_C"/>
</dbReference>
<dbReference type="CDD" id="cd03219">
    <property type="entry name" value="ABC_Mj1267_LivG_branched"/>
    <property type="match status" value="1"/>
</dbReference>
<evidence type="ECO:0000313" key="5">
    <source>
        <dbReference type="EMBL" id="TLG77145.1"/>
    </source>
</evidence>
<comment type="caution">
    <text evidence="5">The sequence shown here is derived from an EMBL/GenBank/DDBJ whole genome shotgun (WGS) entry which is preliminary data.</text>
</comment>